<evidence type="ECO:0000313" key="3">
    <source>
        <dbReference type="Proteomes" id="UP000668403"/>
    </source>
</evidence>
<comment type="caution">
    <text evidence="2">The sequence shown here is derived from an EMBL/GenBank/DDBJ whole genome shotgun (WGS) entry which is preliminary data.</text>
</comment>
<dbReference type="RefSeq" id="WP_208236087.1">
    <property type="nucleotide sequence ID" value="NZ_BAAAQU010000001.1"/>
</dbReference>
<accession>A0A939QAE5</accession>
<feature type="compositionally biased region" description="Low complexity" evidence="1">
    <location>
        <begin position="77"/>
        <end position="95"/>
    </location>
</feature>
<feature type="compositionally biased region" description="Basic and acidic residues" evidence="1">
    <location>
        <begin position="96"/>
        <end position="107"/>
    </location>
</feature>
<keyword evidence="3" id="KW-1185">Reference proteome</keyword>
<organism evidence="2 3">
    <name type="scientific">Leucobacter tardus</name>
    <dbReference type="NCBI Taxonomy" id="501483"/>
    <lineage>
        <taxon>Bacteria</taxon>
        <taxon>Bacillati</taxon>
        <taxon>Actinomycetota</taxon>
        <taxon>Actinomycetes</taxon>
        <taxon>Micrococcales</taxon>
        <taxon>Microbacteriaceae</taxon>
        <taxon>Leucobacter</taxon>
    </lineage>
</organism>
<feature type="region of interest" description="Disordered" evidence="1">
    <location>
        <begin position="77"/>
        <end position="107"/>
    </location>
</feature>
<sequence>MKGKVAFVLGAAVGYVLGTRAGRARYEKIKSGAKAAWESEPVQNGVAVVQGAASAKVAEVKAAAFDAGKDALAAVIGSSKTSHGSSTSQSSSTSSRESESQAKRDAR</sequence>
<reference evidence="2" key="1">
    <citation type="submission" date="2021-03" db="EMBL/GenBank/DDBJ databases">
        <title>Leucobacter chromiisoli sp. nov., isolated from chromium-containing soil of chemical plant.</title>
        <authorList>
            <person name="Xu Z."/>
        </authorList>
    </citation>
    <scope>NUCLEOTIDE SEQUENCE</scope>
    <source>
        <strain evidence="2">K 70/01</strain>
    </source>
</reference>
<dbReference type="AlphaFoldDB" id="A0A939QAE5"/>
<name>A0A939QAE5_9MICO</name>
<dbReference type="Proteomes" id="UP000668403">
    <property type="component" value="Unassembled WGS sequence"/>
</dbReference>
<evidence type="ECO:0000256" key="1">
    <source>
        <dbReference type="SAM" id="MobiDB-lite"/>
    </source>
</evidence>
<gene>
    <name evidence="2" type="ORF">J4H85_01145</name>
</gene>
<proteinExistence type="predicted"/>
<protein>
    <submittedName>
        <fullName evidence="2">YtxH domain-containing protein</fullName>
    </submittedName>
</protein>
<dbReference type="EMBL" id="JAGFBF010000001">
    <property type="protein sequence ID" value="MBO2988607.1"/>
    <property type="molecule type" value="Genomic_DNA"/>
</dbReference>
<evidence type="ECO:0000313" key="2">
    <source>
        <dbReference type="EMBL" id="MBO2988607.1"/>
    </source>
</evidence>